<dbReference type="Pfam" id="PF01148">
    <property type="entry name" value="CTP_transf_1"/>
    <property type="match status" value="1"/>
</dbReference>
<evidence type="ECO:0000256" key="11">
    <source>
        <dbReference type="ARBA" id="ARBA00022692"/>
    </source>
</evidence>
<reference evidence="20 21" key="1">
    <citation type="submission" date="2022-04" db="EMBL/GenBank/DDBJ databases">
        <authorList>
            <person name="Ye Y.-Q."/>
            <person name="Du Z.-J."/>
        </authorList>
    </citation>
    <scope>NUCLEOTIDE SEQUENCE [LARGE SCALE GENOMIC DNA]</scope>
    <source>
        <strain evidence="20 21">A6E488</strain>
    </source>
</reference>
<accession>A0AAW5R2C6</accession>
<evidence type="ECO:0000256" key="10">
    <source>
        <dbReference type="ARBA" id="ARBA00022679"/>
    </source>
</evidence>
<feature type="transmembrane region" description="Helical" evidence="19">
    <location>
        <begin position="141"/>
        <end position="162"/>
    </location>
</feature>
<proteinExistence type="inferred from homology"/>
<evidence type="ECO:0000256" key="7">
    <source>
        <dbReference type="ARBA" id="ARBA00019373"/>
    </source>
</evidence>
<gene>
    <name evidence="20" type="ORF">MUB46_21095</name>
</gene>
<evidence type="ECO:0000256" key="5">
    <source>
        <dbReference type="ARBA" id="ARBA00010185"/>
    </source>
</evidence>
<dbReference type="GO" id="GO:0005886">
    <property type="term" value="C:plasma membrane"/>
    <property type="evidence" value="ECO:0007669"/>
    <property type="project" value="UniProtKB-SubCell"/>
</dbReference>
<keyword evidence="16" id="KW-0594">Phospholipid biosynthesis</keyword>
<evidence type="ECO:0000256" key="13">
    <source>
        <dbReference type="ARBA" id="ARBA00022989"/>
    </source>
</evidence>
<evidence type="ECO:0000313" key="20">
    <source>
        <dbReference type="EMBL" id="MCT8974372.1"/>
    </source>
</evidence>
<dbReference type="EC" id="2.7.7.41" evidence="6 18"/>
<evidence type="ECO:0000256" key="4">
    <source>
        <dbReference type="ARBA" id="ARBA00005189"/>
    </source>
</evidence>
<dbReference type="PROSITE" id="PS01315">
    <property type="entry name" value="CDS"/>
    <property type="match status" value="1"/>
</dbReference>
<evidence type="ECO:0000256" key="15">
    <source>
        <dbReference type="ARBA" id="ARBA00023136"/>
    </source>
</evidence>
<comment type="similarity">
    <text evidence="5 18">Belongs to the CDS family.</text>
</comment>
<dbReference type="EMBL" id="JALIDZ010000012">
    <property type="protein sequence ID" value="MCT8974372.1"/>
    <property type="molecule type" value="Genomic_DNA"/>
</dbReference>
<evidence type="ECO:0000256" key="1">
    <source>
        <dbReference type="ARBA" id="ARBA00001698"/>
    </source>
</evidence>
<comment type="subcellular location">
    <subcellularLocation>
        <location evidence="2">Cell membrane</location>
        <topology evidence="2">Multi-pass membrane protein</topology>
    </subcellularLocation>
</comment>
<keyword evidence="9" id="KW-0444">Lipid biosynthesis</keyword>
<dbReference type="InterPro" id="IPR000374">
    <property type="entry name" value="PC_trans"/>
</dbReference>
<evidence type="ECO:0000256" key="16">
    <source>
        <dbReference type="ARBA" id="ARBA00023209"/>
    </source>
</evidence>
<evidence type="ECO:0000256" key="12">
    <source>
        <dbReference type="ARBA" id="ARBA00022695"/>
    </source>
</evidence>
<organism evidence="20 21">
    <name type="scientific">Microbaculum marinisediminis</name>
    <dbReference type="NCBI Taxonomy" id="2931392"/>
    <lineage>
        <taxon>Bacteria</taxon>
        <taxon>Pseudomonadati</taxon>
        <taxon>Pseudomonadota</taxon>
        <taxon>Alphaproteobacteria</taxon>
        <taxon>Hyphomicrobiales</taxon>
        <taxon>Tepidamorphaceae</taxon>
        <taxon>Microbaculum</taxon>
    </lineage>
</organism>
<evidence type="ECO:0000256" key="2">
    <source>
        <dbReference type="ARBA" id="ARBA00004651"/>
    </source>
</evidence>
<evidence type="ECO:0000256" key="14">
    <source>
        <dbReference type="ARBA" id="ARBA00023098"/>
    </source>
</evidence>
<dbReference type="GO" id="GO:0004605">
    <property type="term" value="F:phosphatidate cytidylyltransferase activity"/>
    <property type="evidence" value="ECO:0007669"/>
    <property type="project" value="UniProtKB-EC"/>
</dbReference>
<feature type="transmembrane region" description="Helical" evidence="19">
    <location>
        <begin position="182"/>
        <end position="200"/>
    </location>
</feature>
<comment type="caution">
    <text evidence="20">The sequence shown here is derived from an EMBL/GenBank/DDBJ whole genome shotgun (WGS) entry which is preliminary data.</text>
</comment>
<evidence type="ECO:0000256" key="8">
    <source>
        <dbReference type="ARBA" id="ARBA00022475"/>
    </source>
</evidence>
<keyword evidence="14" id="KW-0443">Lipid metabolism</keyword>
<name>A0AAW5R2C6_9HYPH</name>
<keyword evidence="13 19" id="KW-1133">Transmembrane helix</keyword>
<evidence type="ECO:0000256" key="6">
    <source>
        <dbReference type="ARBA" id="ARBA00012487"/>
    </source>
</evidence>
<protein>
    <recommendedName>
        <fullName evidence="7 18">Phosphatidate cytidylyltransferase</fullName>
        <ecNumber evidence="6 18">2.7.7.41</ecNumber>
    </recommendedName>
</protein>
<evidence type="ECO:0000256" key="9">
    <source>
        <dbReference type="ARBA" id="ARBA00022516"/>
    </source>
</evidence>
<dbReference type="PANTHER" id="PTHR46382:SF1">
    <property type="entry name" value="PHOSPHATIDATE CYTIDYLYLTRANSFERASE"/>
    <property type="match status" value="1"/>
</dbReference>
<sequence length="284" mass="28553">MTQPSGLSGPPPSGRAGDLGMRVLSAAVLAPVVLGAVWFGGWAFVMLAALASAILVSEWSGISRSRYVDAAAVIGGAAAAVAVIGFASGFVLAAFLVLGAGAGLAQAKARGDGPASALWLGVLYGGLPGIALVALRSDPDFGLVAVIWLLVLVWATDIGGYVFGRLIGGPKLAPRLSPKKTWAGFIGGLAAAIGASWLFFQVAAYGIAAPIWLAALLSIASQLGDLGESAFKRRYDVKDSSRLIPGHGGLMDRIDGLVVVAVLAAALGILRSGPDAAGAGVLVW</sequence>
<keyword evidence="12 18" id="KW-0548">Nucleotidyltransferase</keyword>
<dbReference type="AlphaFoldDB" id="A0AAW5R2C6"/>
<keyword evidence="8" id="KW-1003">Cell membrane</keyword>
<feature type="transmembrane region" description="Helical" evidence="19">
    <location>
        <begin position="76"/>
        <end position="105"/>
    </location>
</feature>
<feature type="transmembrane region" description="Helical" evidence="19">
    <location>
        <begin position="117"/>
        <end position="135"/>
    </location>
</feature>
<evidence type="ECO:0000256" key="18">
    <source>
        <dbReference type="RuleBase" id="RU003938"/>
    </source>
</evidence>
<comment type="pathway">
    <text evidence="3 18">Phospholipid metabolism; CDP-diacylglycerol biosynthesis; CDP-diacylglycerol from sn-glycerol 3-phosphate: step 3/3.</text>
</comment>
<feature type="transmembrane region" description="Helical" evidence="19">
    <location>
        <begin position="206"/>
        <end position="224"/>
    </location>
</feature>
<comment type="catalytic activity">
    <reaction evidence="1 18">
        <text>a 1,2-diacyl-sn-glycero-3-phosphate + CTP + H(+) = a CDP-1,2-diacyl-sn-glycerol + diphosphate</text>
        <dbReference type="Rhea" id="RHEA:16229"/>
        <dbReference type="ChEBI" id="CHEBI:15378"/>
        <dbReference type="ChEBI" id="CHEBI:33019"/>
        <dbReference type="ChEBI" id="CHEBI:37563"/>
        <dbReference type="ChEBI" id="CHEBI:58332"/>
        <dbReference type="ChEBI" id="CHEBI:58608"/>
        <dbReference type="EC" id="2.7.7.41"/>
    </reaction>
</comment>
<evidence type="ECO:0000256" key="17">
    <source>
        <dbReference type="ARBA" id="ARBA00023264"/>
    </source>
</evidence>
<keyword evidence="17" id="KW-1208">Phospholipid metabolism</keyword>
<dbReference type="PANTHER" id="PTHR46382">
    <property type="entry name" value="PHOSPHATIDATE CYTIDYLYLTRANSFERASE"/>
    <property type="match status" value="1"/>
</dbReference>
<dbReference type="Proteomes" id="UP001320898">
    <property type="component" value="Unassembled WGS sequence"/>
</dbReference>
<evidence type="ECO:0000256" key="3">
    <source>
        <dbReference type="ARBA" id="ARBA00005119"/>
    </source>
</evidence>
<keyword evidence="11 18" id="KW-0812">Transmembrane</keyword>
<keyword evidence="15 19" id="KW-0472">Membrane</keyword>
<keyword evidence="10 18" id="KW-0808">Transferase</keyword>
<dbReference type="RefSeq" id="WP_261617959.1">
    <property type="nucleotide sequence ID" value="NZ_JALIDZ010000012.1"/>
</dbReference>
<evidence type="ECO:0000256" key="19">
    <source>
        <dbReference type="SAM" id="Phobius"/>
    </source>
</evidence>
<keyword evidence="21" id="KW-1185">Reference proteome</keyword>
<evidence type="ECO:0000313" key="21">
    <source>
        <dbReference type="Proteomes" id="UP001320898"/>
    </source>
</evidence>
<feature type="transmembrane region" description="Helical" evidence="19">
    <location>
        <begin position="23"/>
        <end position="56"/>
    </location>
</feature>
<comment type="pathway">
    <text evidence="4">Lipid metabolism.</text>
</comment>
<dbReference type="GO" id="GO:0016024">
    <property type="term" value="P:CDP-diacylglycerol biosynthetic process"/>
    <property type="evidence" value="ECO:0007669"/>
    <property type="project" value="TreeGrafter"/>
</dbReference>